<protein>
    <recommendedName>
        <fullName evidence="4">Group-specific protein</fullName>
    </recommendedName>
</protein>
<dbReference type="eggNOG" id="ENOG502ZKPZ">
    <property type="taxonomic scope" value="Bacteria"/>
</dbReference>
<keyword evidence="1" id="KW-0472">Membrane</keyword>
<gene>
    <name evidence="2" type="ORF">BAMA_05740</name>
</gene>
<reference evidence="2 3" key="1">
    <citation type="submission" date="2014-06" db="EMBL/GenBank/DDBJ databases">
        <title>Draft genome sequence of Bacillus manliponensis JCM 15802 (MCCC 1A00708).</title>
        <authorList>
            <person name="Lai Q."/>
            <person name="Liu Y."/>
            <person name="Shao Z."/>
        </authorList>
    </citation>
    <scope>NUCLEOTIDE SEQUENCE [LARGE SCALE GENOMIC DNA]</scope>
    <source>
        <strain evidence="2 3">JCM 15802</strain>
    </source>
</reference>
<evidence type="ECO:0000313" key="3">
    <source>
        <dbReference type="Proteomes" id="UP000027822"/>
    </source>
</evidence>
<dbReference type="RefSeq" id="WP_034641140.1">
    <property type="nucleotide sequence ID" value="NZ_CBCSJC010000011.1"/>
</dbReference>
<evidence type="ECO:0000313" key="2">
    <source>
        <dbReference type="EMBL" id="KEK18283.1"/>
    </source>
</evidence>
<organism evidence="2 3">
    <name type="scientific">Bacillus manliponensis</name>
    <dbReference type="NCBI Taxonomy" id="574376"/>
    <lineage>
        <taxon>Bacteria</taxon>
        <taxon>Bacillati</taxon>
        <taxon>Bacillota</taxon>
        <taxon>Bacilli</taxon>
        <taxon>Bacillales</taxon>
        <taxon>Bacillaceae</taxon>
        <taxon>Bacillus</taxon>
        <taxon>Bacillus cereus group</taxon>
    </lineage>
</organism>
<name>A0A073K7P2_9BACI</name>
<keyword evidence="3" id="KW-1185">Reference proteome</keyword>
<dbReference type="EMBL" id="JOTN01000015">
    <property type="protein sequence ID" value="KEK18283.1"/>
    <property type="molecule type" value="Genomic_DNA"/>
</dbReference>
<dbReference type="Proteomes" id="UP000027822">
    <property type="component" value="Unassembled WGS sequence"/>
</dbReference>
<dbReference type="STRING" id="574376.BAMA_05740"/>
<evidence type="ECO:0000256" key="1">
    <source>
        <dbReference type="SAM" id="Phobius"/>
    </source>
</evidence>
<keyword evidence="1" id="KW-1133">Transmembrane helix</keyword>
<proteinExistence type="predicted"/>
<accession>A0A073K7P2</accession>
<feature type="transmembrane region" description="Helical" evidence="1">
    <location>
        <begin position="33"/>
        <end position="53"/>
    </location>
</feature>
<feature type="transmembrane region" description="Helical" evidence="1">
    <location>
        <begin position="7"/>
        <end position="27"/>
    </location>
</feature>
<evidence type="ECO:0008006" key="4">
    <source>
        <dbReference type="Google" id="ProtNLM"/>
    </source>
</evidence>
<sequence length="60" mass="6716">MKRNAELIKLALLIIIIFGGTFAISYWKTGEILLDQIIGISIGVILLVVALIWRQFNKSS</sequence>
<comment type="caution">
    <text evidence="2">The sequence shown here is derived from an EMBL/GenBank/DDBJ whole genome shotgun (WGS) entry which is preliminary data.</text>
</comment>
<dbReference type="AlphaFoldDB" id="A0A073K7P2"/>
<keyword evidence="1" id="KW-0812">Transmembrane</keyword>